<protein>
    <submittedName>
        <fullName evidence="2">Uncharacterized protein</fullName>
    </submittedName>
</protein>
<dbReference type="AlphaFoldDB" id="A0A8S0UAP6"/>
<keyword evidence="3" id="KW-1185">Reference proteome</keyword>
<dbReference type="Gramene" id="OE9A012585T1">
    <property type="protein sequence ID" value="OE9A012585C1"/>
    <property type="gene ID" value="OE9A012585"/>
</dbReference>
<accession>A0A8S0UAP6</accession>
<dbReference type="EMBL" id="CACTIH010007510">
    <property type="protein sequence ID" value="CAA3014881.1"/>
    <property type="molecule type" value="Genomic_DNA"/>
</dbReference>
<evidence type="ECO:0000313" key="2">
    <source>
        <dbReference type="EMBL" id="CAA3014881.1"/>
    </source>
</evidence>
<gene>
    <name evidence="2" type="ORF">OLEA9_A012585</name>
</gene>
<evidence type="ECO:0000256" key="1">
    <source>
        <dbReference type="SAM" id="MobiDB-lite"/>
    </source>
</evidence>
<comment type="caution">
    <text evidence="2">The sequence shown here is derived from an EMBL/GenBank/DDBJ whole genome shotgun (WGS) entry which is preliminary data.</text>
</comment>
<reference evidence="2 3" key="1">
    <citation type="submission" date="2019-12" db="EMBL/GenBank/DDBJ databases">
        <authorList>
            <person name="Alioto T."/>
            <person name="Alioto T."/>
            <person name="Gomez Garrido J."/>
        </authorList>
    </citation>
    <scope>NUCLEOTIDE SEQUENCE [LARGE SCALE GENOMIC DNA]</scope>
</reference>
<proteinExistence type="predicted"/>
<feature type="compositionally biased region" description="Acidic residues" evidence="1">
    <location>
        <begin position="193"/>
        <end position="219"/>
    </location>
</feature>
<feature type="compositionally biased region" description="Low complexity" evidence="1">
    <location>
        <begin position="441"/>
        <end position="451"/>
    </location>
</feature>
<name>A0A8S0UAP6_OLEEU</name>
<feature type="region of interest" description="Disordered" evidence="1">
    <location>
        <begin position="419"/>
        <end position="458"/>
    </location>
</feature>
<evidence type="ECO:0000313" key="3">
    <source>
        <dbReference type="Proteomes" id="UP000594638"/>
    </source>
</evidence>
<feature type="compositionally biased region" description="Basic residues" evidence="1">
    <location>
        <begin position="431"/>
        <end position="440"/>
    </location>
</feature>
<sequence length="458" mass="50742">MDFEPLVPENARLRGHVSQRSNLRYIKTVVEHFDERQREEFRNSCLGFLSEVPDLQFSAQLIQQLVFCCIQTKKRHKLWFNLQGHLARYGRSRRCLKLVITSVSVLGNVPHGFSAGHQQNSRSSLHVYATLRPTETEREQPHIATLVLLNDDPVPALDDLARDSVAPQFQAEHIGTPEGDTSAEAHDGGGTSGEEELGADDSGEEEGGDSEEDDSEDSDAAASSLTADDVQGMLLDQRILFEMRLRTVKLELMQHMSDEFKKLKDFISTLVPAFGSTTTACATDVDPEPRQSDYEGFAGHHPSPDGIDEDMGIDRQEGDGMCINEEHMEPCLDEQDMPRATGTESVKPCPEDRPVPEPSTMEEVQVEGAHHPSPGDCEKEKDMVPTGTINLQDTVHIEPCPDNDLVLALVAVDEVQVPADVARPGRAVTTNRRRSARLRRPAPATRTPYTRGSAKQKH</sequence>
<feature type="region of interest" description="Disordered" evidence="1">
    <location>
        <begin position="335"/>
        <end position="383"/>
    </location>
</feature>
<feature type="region of interest" description="Disordered" evidence="1">
    <location>
        <begin position="173"/>
        <end position="227"/>
    </location>
</feature>
<organism evidence="2 3">
    <name type="scientific">Olea europaea subsp. europaea</name>
    <dbReference type="NCBI Taxonomy" id="158383"/>
    <lineage>
        <taxon>Eukaryota</taxon>
        <taxon>Viridiplantae</taxon>
        <taxon>Streptophyta</taxon>
        <taxon>Embryophyta</taxon>
        <taxon>Tracheophyta</taxon>
        <taxon>Spermatophyta</taxon>
        <taxon>Magnoliopsida</taxon>
        <taxon>eudicotyledons</taxon>
        <taxon>Gunneridae</taxon>
        <taxon>Pentapetalae</taxon>
        <taxon>asterids</taxon>
        <taxon>lamiids</taxon>
        <taxon>Lamiales</taxon>
        <taxon>Oleaceae</taxon>
        <taxon>Oleeae</taxon>
        <taxon>Olea</taxon>
    </lineage>
</organism>
<dbReference type="Proteomes" id="UP000594638">
    <property type="component" value="Unassembled WGS sequence"/>
</dbReference>
<dbReference type="OrthoDB" id="1750169at2759"/>